<dbReference type="GO" id="GO:0016787">
    <property type="term" value="F:hydrolase activity"/>
    <property type="evidence" value="ECO:0007669"/>
    <property type="project" value="UniProtKB-KW"/>
</dbReference>
<dbReference type="InterPro" id="IPR016047">
    <property type="entry name" value="M23ase_b-sheet_dom"/>
</dbReference>
<dbReference type="EC" id="3.4.-.-" evidence="2"/>
<feature type="domain" description="M23ase beta-sheet core" evidence="1">
    <location>
        <begin position="29"/>
        <end position="132"/>
    </location>
</feature>
<dbReference type="InterPro" id="IPR011055">
    <property type="entry name" value="Dup_hybrid_motif"/>
</dbReference>
<dbReference type="Pfam" id="PF01551">
    <property type="entry name" value="Peptidase_M23"/>
    <property type="match status" value="1"/>
</dbReference>
<proteinExistence type="predicted"/>
<dbReference type="PANTHER" id="PTHR21666">
    <property type="entry name" value="PEPTIDASE-RELATED"/>
    <property type="match status" value="1"/>
</dbReference>
<evidence type="ECO:0000259" key="1">
    <source>
        <dbReference type="Pfam" id="PF01551"/>
    </source>
</evidence>
<reference evidence="2 3" key="1">
    <citation type="submission" date="2024-02" db="EMBL/GenBank/DDBJ databases">
        <title>Seven novel Bacillus-like species.</title>
        <authorList>
            <person name="Liu G."/>
        </authorList>
    </citation>
    <scope>NUCLEOTIDE SEQUENCE [LARGE SCALE GENOMIC DNA]</scope>
    <source>
        <strain evidence="2 3">FJAT-52991</strain>
    </source>
</reference>
<dbReference type="InterPro" id="IPR050570">
    <property type="entry name" value="Cell_wall_metabolism_enzyme"/>
</dbReference>
<sequence>MPNSSLAATSFTWPADGKLTDTFGSRGGKHYGIDIAKSGTVPIKASASGTVSKSYYSSSYGEVVFIKHNINGVPYETVYAHMKSGSRKVSAGQKVNQGTVIGYMGNTGHSSGQHLHFELHKGTWNSSKSNAVNPLNYLGKETQVEYHKYDGTFATLKVNAPKDKNVNIFGAPGYGLKGSLPNGGTYKVYNKAIGSDGNTYYNIGDNTWIHSANVIVTPYRATVDYQWNVNVYSAPNGAYKGKVSPGTTFKVDGAEDGWYDLGQNTWIKAEYVKVVK</sequence>
<keyword evidence="2" id="KW-0378">Hydrolase</keyword>
<dbReference type="Gene3D" id="2.70.70.10">
    <property type="entry name" value="Glucose Permease (Domain IIA)"/>
    <property type="match status" value="1"/>
</dbReference>
<dbReference type="PANTHER" id="PTHR21666:SF270">
    <property type="entry name" value="MUREIN HYDROLASE ACTIVATOR ENVC"/>
    <property type="match status" value="1"/>
</dbReference>
<dbReference type="Proteomes" id="UP001387364">
    <property type="component" value="Chromosome"/>
</dbReference>
<dbReference type="EMBL" id="CP147404">
    <property type="protein sequence ID" value="WXB94418.1"/>
    <property type="molecule type" value="Genomic_DNA"/>
</dbReference>
<evidence type="ECO:0000313" key="2">
    <source>
        <dbReference type="EMBL" id="WXB94418.1"/>
    </source>
</evidence>
<dbReference type="CDD" id="cd12797">
    <property type="entry name" value="M23_peptidase"/>
    <property type="match status" value="1"/>
</dbReference>
<keyword evidence="3" id="KW-1185">Reference proteome</keyword>
<protein>
    <submittedName>
        <fullName evidence="2">M23 family metallopeptidase</fullName>
        <ecNumber evidence="2">3.4.-.-</ecNumber>
    </submittedName>
</protein>
<organism evidence="2 3">
    <name type="scientific">Bacillus kandeliae</name>
    <dbReference type="NCBI Taxonomy" id="3129297"/>
    <lineage>
        <taxon>Bacteria</taxon>
        <taxon>Bacillati</taxon>
        <taxon>Bacillota</taxon>
        <taxon>Bacilli</taxon>
        <taxon>Bacillales</taxon>
        <taxon>Bacillaceae</taxon>
        <taxon>Bacillus</taxon>
    </lineage>
</organism>
<accession>A0ABZ2N9P6</accession>
<evidence type="ECO:0000313" key="3">
    <source>
        <dbReference type="Proteomes" id="UP001387364"/>
    </source>
</evidence>
<name>A0ABZ2N9P6_9BACI</name>
<dbReference type="SUPFAM" id="SSF51261">
    <property type="entry name" value="Duplicated hybrid motif"/>
    <property type="match status" value="1"/>
</dbReference>
<dbReference type="RefSeq" id="WP_338754126.1">
    <property type="nucleotide sequence ID" value="NZ_CP147404.1"/>
</dbReference>
<gene>
    <name evidence="2" type="ORF">WDJ61_07255</name>
</gene>